<evidence type="ECO:0000256" key="1">
    <source>
        <dbReference type="ARBA" id="ARBA00022737"/>
    </source>
</evidence>
<dbReference type="InterPro" id="IPR002885">
    <property type="entry name" value="PPR_rpt"/>
</dbReference>
<evidence type="ECO:0000313" key="2">
    <source>
        <dbReference type="EMBL" id="PHT85116.1"/>
    </source>
</evidence>
<keyword evidence="1" id="KW-0677">Repeat</keyword>
<dbReference type="InterPro" id="IPR046960">
    <property type="entry name" value="PPR_At4g14850-like_plant"/>
</dbReference>
<keyword evidence="3" id="KW-1185">Reference proteome</keyword>
<dbReference type="Proteomes" id="UP000222542">
    <property type="component" value="Unassembled WGS sequence"/>
</dbReference>
<dbReference type="Gramene" id="PHT85116">
    <property type="protein sequence ID" value="PHT85116"/>
    <property type="gene ID" value="T459_13559"/>
</dbReference>
<evidence type="ECO:0008006" key="4">
    <source>
        <dbReference type="Google" id="ProtNLM"/>
    </source>
</evidence>
<dbReference type="PANTHER" id="PTHR47926:SF540">
    <property type="entry name" value="PENTATRICOPEPTIDE REPEAT-CONTAINING PROTEIN"/>
    <property type="match status" value="1"/>
</dbReference>
<reference evidence="2 3" key="1">
    <citation type="journal article" date="2014" name="Nat. Genet.">
        <title>Genome sequence of the hot pepper provides insights into the evolution of pungency in Capsicum species.</title>
        <authorList>
            <person name="Kim S."/>
            <person name="Park M."/>
            <person name="Yeom S.I."/>
            <person name="Kim Y.M."/>
            <person name="Lee J.M."/>
            <person name="Lee H.A."/>
            <person name="Seo E."/>
            <person name="Choi J."/>
            <person name="Cheong K."/>
            <person name="Kim K.T."/>
            <person name="Jung K."/>
            <person name="Lee G.W."/>
            <person name="Oh S.K."/>
            <person name="Bae C."/>
            <person name="Kim S.B."/>
            <person name="Lee H.Y."/>
            <person name="Kim S.Y."/>
            <person name="Kim M.S."/>
            <person name="Kang B.C."/>
            <person name="Jo Y.D."/>
            <person name="Yang H.B."/>
            <person name="Jeong H.J."/>
            <person name="Kang W.H."/>
            <person name="Kwon J.K."/>
            <person name="Shin C."/>
            <person name="Lim J.Y."/>
            <person name="Park J.H."/>
            <person name="Huh J.H."/>
            <person name="Kim J.S."/>
            <person name="Kim B.D."/>
            <person name="Cohen O."/>
            <person name="Paran I."/>
            <person name="Suh M.C."/>
            <person name="Lee S.B."/>
            <person name="Kim Y.K."/>
            <person name="Shin Y."/>
            <person name="Noh S.J."/>
            <person name="Park J."/>
            <person name="Seo Y.S."/>
            <person name="Kwon S.Y."/>
            <person name="Kim H.A."/>
            <person name="Park J.M."/>
            <person name="Kim H.J."/>
            <person name="Choi S.B."/>
            <person name="Bosland P.W."/>
            <person name="Reeves G."/>
            <person name="Jo S.H."/>
            <person name="Lee B.W."/>
            <person name="Cho H.T."/>
            <person name="Choi H.S."/>
            <person name="Lee M.S."/>
            <person name="Yu Y."/>
            <person name="Do Choi Y."/>
            <person name="Park B.S."/>
            <person name="van Deynze A."/>
            <person name="Ashrafi H."/>
            <person name="Hill T."/>
            <person name="Kim W.T."/>
            <person name="Pai H.S."/>
            <person name="Ahn H.K."/>
            <person name="Yeam I."/>
            <person name="Giovannoni J.J."/>
            <person name="Rose J.K."/>
            <person name="Sorensen I."/>
            <person name="Lee S.J."/>
            <person name="Kim R.W."/>
            <person name="Choi I.Y."/>
            <person name="Choi B.S."/>
            <person name="Lim J.S."/>
            <person name="Lee Y.H."/>
            <person name="Choi D."/>
        </authorList>
    </citation>
    <scope>NUCLEOTIDE SEQUENCE [LARGE SCALE GENOMIC DNA]</scope>
    <source>
        <strain evidence="3">cv. CM334</strain>
    </source>
</reference>
<reference evidence="2 3" key="2">
    <citation type="journal article" date="2017" name="Genome Biol.">
        <title>New reference genome sequences of hot pepper reveal the massive evolution of plant disease-resistance genes by retroduplication.</title>
        <authorList>
            <person name="Kim S."/>
            <person name="Park J."/>
            <person name="Yeom S.I."/>
            <person name="Kim Y.M."/>
            <person name="Seo E."/>
            <person name="Kim K.T."/>
            <person name="Kim M.S."/>
            <person name="Lee J.M."/>
            <person name="Cheong K."/>
            <person name="Shin H.S."/>
            <person name="Kim S.B."/>
            <person name="Han K."/>
            <person name="Lee J."/>
            <person name="Park M."/>
            <person name="Lee H.A."/>
            <person name="Lee H.Y."/>
            <person name="Lee Y."/>
            <person name="Oh S."/>
            <person name="Lee J.H."/>
            <person name="Choi E."/>
            <person name="Choi E."/>
            <person name="Lee S.E."/>
            <person name="Jeon J."/>
            <person name="Kim H."/>
            <person name="Choi G."/>
            <person name="Song H."/>
            <person name="Lee J."/>
            <person name="Lee S.C."/>
            <person name="Kwon J.K."/>
            <person name="Lee H.Y."/>
            <person name="Koo N."/>
            <person name="Hong Y."/>
            <person name="Kim R.W."/>
            <person name="Kang W.H."/>
            <person name="Huh J.H."/>
            <person name="Kang B.C."/>
            <person name="Yang T.J."/>
            <person name="Lee Y.H."/>
            <person name="Bennetzen J.L."/>
            <person name="Choi D."/>
        </authorList>
    </citation>
    <scope>NUCLEOTIDE SEQUENCE [LARGE SCALE GENOMIC DNA]</scope>
    <source>
        <strain evidence="3">cv. CM334</strain>
    </source>
</reference>
<dbReference type="GO" id="GO:0009451">
    <property type="term" value="P:RNA modification"/>
    <property type="evidence" value="ECO:0007669"/>
    <property type="project" value="InterPro"/>
</dbReference>
<organism evidence="2 3">
    <name type="scientific">Capsicum annuum</name>
    <name type="common">Capsicum pepper</name>
    <dbReference type="NCBI Taxonomy" id="4072"/>
    <lineage>
        <taxon>Eukaryota</taxon>
        <taxon>Viridiplantae</taxon>
        <taxon>Streptophyta</taxon>
        <taxon>Embryophyta</taxon>
        <taxon>Tracheophyta</taxon>
        <taxon>Spermatophyta</taxon>
        <taxon>Magnoliopsida</taxon>
        <taxon>eudicotyledons</taxon>
        <taxon>Gunneridae</taxon>
        <taxon>Pentapetalae</taxon>
        <taxon>asterids</taxon>
        <taxon>lamiids</taxon>
        <taxon>Solanales</taxon>
        <taxon>Solanaceae</taxon>
        <taxon>Solanoideae</taxon>
        <taxon>Capsiceae</taxon>
        <taxon>Capsicum</taxon>
    </lineage>
</organism>
<dbReference type="EMBL" id="AYRZ02000004">
    <property type="protein sequence ID" value="PHT85116.1"/>
    <property type="molecule type" value="Genomic_DNA"/>
</dbReference>
<dbReference type="Pfam" id="PF20431">
    <property type="entry name" value="E_motif"/>
    <property type="match status" value="1"/>
</dbReference>
<dbReference type="Pfam" id="PF01535">
    <property type="entry name" value="PPR"/>
    <property type="match status" value="1"/>
</dbReference>
<comment type="caution">
    <text evidence="2">The sequence shown here is derived from an EMBL/GenBank/DDBJ whole genome shotgun (WGS) entry which is preliminary data.</text>
</comment>
<dbReference type="AlphaFoldDB" id="A0A2G2ZT15"/>
<dbReference type="GO" id="GO:0003723">
    <property type="term" value="F:RNA binding"/>
    <property type="evidence" value="ECO:0007669"/>
    <property type="project" value="InterPro"/>
</dbReference>
<name>A0A2G2ZT15_CAPAN</name>
<protein>
    <recommendedName>
        <fullName evidence="4">Pentatricopeptide repeat-containing protein</fullName>
    </recommendedName>
</protein>
<dbReference type="InterPro" id="IPR046848">
    <property type="entry name" value="E_motif"/>
</dbReference>
<dbReference type="NCBIfam" id="TIGR00756">
    <property type="entry name" value="PPR"/>
    <property type="match status" value="1"/>
</dbReference>
<dbReference type="Gene3D" id="1.25.40.10">
    <property type="entry name" value="Tetratricopeptide repeat domain"/>
    <property type="match status" value="1"/>
</dbReference>
<accession>A0A2G2ZT15</accession>
<gene>
    <name evidence="2" type="ORF">T459_13559</name>
</gene>
<dbReference type="OMA" id="MYAIDSE"/>
<dbReference type="STRING" id="4072.A0A2G2ZT15"/>
<proteinExistence type="predicted"/>
<sequence length="148" mass="16766">MERRFSIAPKLEHYGCMVDLLGRAGRLQEAYDLIQSMPMRPDNVIWGNLLGSCSFHGNVELAEQAVEFLSLLEQRNLGNYVILSNIYARAGLWDGVPRFRKLMKSSQITKAAGYSFIEEGGDIHKFVVEDKYHPKSNEIHALLKAPLD</sequence>
<dbReference type="PANTHER" id="PTHR47926">
    <property type="entry name" value="PENTATRICOPEPTIDE REPEAT-CONTAINING PROTEIN"/>
    <property type="match status" value="1"/>
</dbReference>
<dbReference type="InterPro" id="IPR011990">
    <property type="entry name" value="TPR-like_helical_dom_sf"/>
</dbReference>
<evidence type="ECO:0000313" key="3">
    <source>
        <dbReference type="Proteomes" id="UP000222542"/>
    </source>
</evidence>